<reference evidence="3" key="1">
    <citation type="submission" date="2023-07" db="EMBL/GenBank/DDBJ databases">
        <title>Whole genome shotgun sequence of Streptomyces achromogenes subsp. rubradiris NBRC 14000.</title>
        <authorList>
            <person name="Komaki H."/>
            <person name="Tamura T."/>
        </authorList>
    </citation>
    <scope>NUCLEOTIDE SEQUENCE [LARGE SCALE GENOMIC DNA]</scope>
    <source>
        <strain evidence="3">NBRC 14000</strain>
    </source>
</reference>
<evidence type="ECO:0000313" key="2">
    <source>
        <dbReference type="EMBL" id="GHI54651.1"/>
    </source>
</evidence>
<protein>
    <recommendedName>
        <fullName evidence="4">Tyr recombinase domain-containing protein</fullName>
    </recommendedName>
</protein>
<accession>A0ABQ3RFP2</accession>
<keyword evidence="3" id="KW-1185">Reference proteome</keyword>
<organism evidence="2 3">
    <name type="scientific">Streptomyces rubradiris</name>
    <name type="common">Streptomyces achromogenes subsp. rubradiris</name>
    <dbReference type="NCBI Taxonomy" id="285531"/>
    <lineage>
        <taxon>Bacteria</taxon>
        <taxon>Bacillati</taxon>
        <taxon>Actinomycetota</taxon>
        <taxon>Actinomycetes</taxon>
        <taxon>Kitasatosporales</taxon>
        <taxon>Streptomycetaceae</taxon>
        <taxon>Streptomyces</taxon>
    </lineage>
</organism>
<dbReference type="Proteomes" id="UP000646738">
    <property type="component" value="Unassembled WGS sequence"/>
</dbReference>
<name>A0ABQ3RFP2_STRRR</name>
<evidence type="ECO:0000313" key="3">
    <source>
        <dbReference type="Proteomes" id="UP000646738"/>
    </source>
</evidence>
<proteinExistence type="predicted"/>
<evidence type="ECO:0000256" key="1">
    <source>
        <dbReference type="SAM" id="MobiDB-lite"/>
    </source>
</evidence>
<feature type="region of interest" description="Disordered" evidence="1">
    <location>
        <begin position="46"/>
        <end position="124"/>
    </location>
</feature>
<dbReference type="EMBL" id="BNEA01000015">
    <property type="protein sequence ID" value="GHI54651.1"/>
    <property type="molecule type" value="Genomic_DNA"/>
</dbReference>
<comment type="caution">
    <text evidence="2">The sequence shown here is derived from an EMBL/GenBank/DDBJ whole genome shotgun (WGS) entry which is preliminary data.</text>
</comment>
<evidence type="ECO:0008006" key="4">
    <source>
        <dbReference type="Google" id="ProtNLM"/>
    </source>
</evidence>
<gene>
    <name evidence="2" type="ORF">Srubr_44970</name>
</gene>
<sequence>MEIPSEQQGLDLLDVVREEPVRNRVMLALAYDAALRREELCSLRARGHRSCSPDAADQGGDDEVPSRAHGKSCGSSRQAQPARTQYANASINSRRECLGGRPPGVGGGTSGSSTTHSASERSLG</sequence>
<feature type="compositionally biased region" description="Polar residues" evidence="1">
    <location>
        <begin position="73"/>
        <end position="92"/>
    </location>
</feature>
<feature type="compositionally biased region" description="Gly residues" evidence="1">
    <location>
        <begin position="101"/>
        <end position="110"/>
    </location>
</feature>